<proteinExistence type="predicted"/>
<feature type="domain" description="Ig-like" evidence="6">
    <location>
        <begin position="1"/>
        <end position="69"/>
    </location>
</feature>
<sequence length="167" mass="18265">MATCSTKGGYPKPDIKWRSGDGRTVLKPRVPPTVKPEEDGTYSVTSSANITRFNNVTCEVYNPTSKEILRTSYQQPPASNSPVAIVIISILIIIIILAVVMIVVRRWRADLLIPSAQRKEPTDGLLAEREPSYAAPGQNAKVSPRGNQAAYRRSTSVTNDTTTANHD</sequence>
<dbReference type="Gene3D" id="2.60.40.10">
    <property type="entry name" value="Immunoglobulins"/>
    <property type="match status" value="1"/>
</dbReference>
<dbReference type="GO" id="GO:0016020">
    <property type="term" value="C:membrane"/>
    <property type="evidence" value="ECO:0007669"/>
    <property type="project" value="UniProtKB-SubCell"/>
</dbReference>
<dbReference type="InterPro" id="IPR007110">
    <property type="entry name" value="Ig-like_dom"/>
</dbReference>
<keyword evidence="5" id="KW-1133">Transmembrane helix</keyword>
<organism evidence="7 8">
    <name type="scientific">Channa argus</name>
    <name type="common">Northern snakehead</name>
    <name type="synonym">Ophicephalus argus</name>
    <dbReference type="NCBI Taxonomy" id="215402"/>
    <lineage>
        <taxon>Eukaryota</taxon>
        <taxon>Metazoa</taxon>
        <taxon>Chordata</taxon>
        <taxon>Craniata</taxon>
        <taxon>Vertebrata</taxon>
        <taxon>Euteleostomi</taxon>
        <taxon>Actinopterygii</taxon>
        <taxon>Neopterygii</taxon>
        <taxon>Teleostei</taxon>
        <taxon>Neoteleostei</taxon>
        <taxon>Acanthomorphata</taxon>
        <taxon>Anabantaria</taxon>
        <taxon>Anabantiformes</taxon>
        <taxon>Channoidei</taxon>
        <taxon>Channidae</taxon>
        <taxon>Channa</taxon>
    </lineage>
</organism>
<keyword evidence="3" id="KW-0393">Immunoglobulin domain</keyword>
<evidence type="ECO:0000313" key="7">
    <source>
        <dbReference type="EMBL" id="KAF3695193.1"/>
    </source>
</evidence>
<evidence type="ECO:0000256" key="1">
    <source>
        <dbReference type="ARBA" id="ARBA00004370"/>
    </source>
</evidence>
<protein>
    <submittedName>
        <fullName evidence="7">Butyrophilin subfamily 1 member A1</fullName>
    </submittedName>
</protein>
<dbReference type="Pfam" id="PF22705">
    <property type="entry name" value="C2-set_3"/>
    <property type="match status" value="1"/>
</dbReference>
<reference evidence="8" key="2">
    <citation type="submission" date="2019-02" db="EMBL/GenBank/DDBJ databases">
        <title>Opniocepnalus argus Var Kimnra genome.</title>
        <authorList>
            <person name="Zhou C."/>
            <person name="Xiao S."/>
        </authorList>
    </citation>
    <scope>NUCLEOTIDE SEQUENCE [LARGE SCALE GENOMIC DNA]</scope>
</reference>
<name>A0A6G1PYC9_CHAAH</name>
<keyword evidence="8" id="KW-1185">Reference proteome</keyword>
<dbReference type="AlphaFoldDB" id="A0A6G1PYC9"/>
<feature type="transmembrane region" description="Helical" evidence="5">
    <location>
        <begin position="83"/>
        <end position="104"/>
    </location>
</feature>
<dbReference type="SUPFAM" id="SSF48726">
    <property type="entry name" value="Immunoglobulin"/>
    <property type="match status" value="1"/>
</dbReference>
<feature type="compositionally biased region" description="Polar residues" evidence="4">
    <location>
        <begin position="153"/>
        <end position="167"/>
    </location>
</feature>
<feature type="region of interest" description="Disordered" evidence="4">
    <location>
        <begin position="119"/>
        <end position="167"/>
    </location>
</feature>
<gene>
    <name evidence="7" type="ORF">EXN66_Car010869</name>
</gene>
<evidence type="ECO:0000256" key="3">
    <source>
        <dbReference type="ARBA" id="ARBA00023319"/>
    </source>
</evidence>
<keyword evidence="5" id="KW-0812">Transmembrane</keyword>
<dbReference type="InterPro" id="IPR053896">
    <property type="entry name" value="BTN3A2-like_Ig-C"/>
</dbReference>
<evidence type="ECO:0000313" key="8">
    <source>
        <dbReference type="Proteomes" id="UP000503349"/>
    </source>
</evidence>
<comment type="subcellular location">
    <subcellularLocation>
        <location evidence="1">Membrane</location>
    </subcellularLocation>
</comment>
<dbReference type="EMBL" id="CM015721">
    <property type="protein sequence ID" value="KAF3695193.1"/>
    <property type="molecule type" value="Genomic_DNA"/>
</dbReference>
<reference evidence="7 8" key="1">
    <citation type="submission" date="2019-02" db="EMBL/GenBank/DDBJ databases">
        <title>Opniocepnalus argus genome.</title>
        <authorList>
            <person name="Zhou C."/>
            <person name="Xiao S."/>
        </authorList>
    </citation>
    <scope>NUCLEOTIDE SEQUENCE [LARGE SCALE GENOMIC DNA]</scope>
    <source>
        <strain evidence="7">OARG1902GOOAL</strain>
        <tissue evidence="7">Muscle</tissue>
    </source>
</reference>
<evidence type="ECO:0000256" key="2">
    <source>
        <dbReference type="ARBA" id="ARBA00023136"/>
    </source>
</evidence>
<keyword evidence="2 5" id="KW-0472">Membrane</keyword>
<evidence type="ECO:0000259" key="6">
    <source>
        <dbReference type="PROSITE" id="PS50835"/>
    </source>
</evidence>
<accession>A0A6G1PYC9</accession>
<evidence type="ECO:0000256" key="4">
    <source>
        <dbReference type="SAM" id="MobiDB-lite"/>
    </source>
</evidence>
<dbReference type="Proteomes" id="UP000503349">
    <property type="component" value="Chromosome 10"/>
</dbReference>
<feature type="region of interest" description="Disordered" evidence="4">
    <location>
        <begin position="1"/>
        <end position="41"/>
    </location>
</feature>
<dbReference type="InterPro" id="IPR036179">
    <property type="entry name" value="Ig-like_dom_sf"/>
</dbReference>
<feature type="compositionally biased region" description="Basic and acidic residues" evidence="4">
    <location>
        <begin position="119"/>
        <end position="131"/>
    </location>
</feature>
<dbReference type="InterPro" id="IPR013783">
    <property type="entry name" value="Ig-like_fold"/>
</dbReference>
<evidence type="ECO:0000256" key="5">
    <source>
        <dbReference type="SAM" id="Phobius"/>
    </source>
</evidence>
<dbReference type="PROSITE" id="PS50835">
    <property type="entry name" value="IG_LIKE"/>
    <property type="match status" value="1"/>
</dbReference>